<feature type="domain" description="Topoisomerase 6 subunit A/Spo11 TOPRIM" evidence="13">
    <location>
        <begin position="306"/>
        <end position="466"/>
    </location>
</feature>
<dbReference type="Pfam" id="PF04406">
    <property type="entry name" value="TP6A_N"/>
    <property type="match status" value="1"/>
</dbReference>
<dbReference type="InterPro" id="IPR036388">
    <property type="entry name" value="WH-like_DNA-bd_sf"/>
</dbReference>
<evidence type="ECO:0000256" key="6">
    <source>
        <dbReference type="ARBA" id="ARBA00022842"/>
    </source>
</evidence>
<dbReference type="AlphaFoldDB" id="W7TGS0"/>
<dbReference type="GO" id="GO:0003918">
    <property type="term" value="F:DNA topoisomerase type II (double strand cut, ATP-hydrolyzing) activity"/>
    <property type="evidence" value="ECO:0007669"/>
    <property type="project" value="UniProtKB-UniRule"/>
</dbReference>
<dbReference type="Gene3D" id="1.10.10.10">
    <property type="entry name" value="Winged helix-like DNA-binding domain superfamily/Winged helix DNA-binding domain"/>
    <property type="match status" value="1"/>
</dbReference>
<evidence type="ECO:0000256" key="3">
    <source>
        <dbReference type="ARBA" id="ARBA00006559"/>
    </source>
</evidence>
<comment type="similarity">
    <text evidence="3 10">Belongs to the TOP6A family.</text>
</comment>
<dbReference type="PANTHER" id="PTHR10848:SF0">
    <property type="entry name" value="MEIOTIC RECOMBINATION PROTEIN SPO11"/>
    <property type="match status" value="1"/>
</dbReference>
<dbReference type="GO" id="GO:0000228">
    <property type="term" value="C:nuclear chromosome"/>
    <property type="evidence" value="ECO:0007669"/>
    <property type="project" value="TreeGrafter"/>
</dbReference>
<dbReference type="InterPro" id="IPR036078">
    <property type="entry name" value="Spo11/TopoVI_A_sf"/>
</dbReference>
<feature type="active site" description="O-(5'-phospho-DNA)-tyrosine intermediate" evidence="10">
    <location>
        <position position="206"/>
    </location>
</feature>
<sequence length="487" mass="53156">MEFTFTHDAEAFATPADKMQAREFLELPSYAAAFYSSNHPPFPPTSPVAQPSSLLTSANGKHNDDLSSSTSSFPNTTPFPARIDQSSHDASGVTHDIAREEVIGRIEEFICAWIATLSDNDISEPPTFEVRRRTKANSIYYPGERKNGESCQQLPGLKQGDGVVIKKLSEGGRGSARSYAAIFAILAFSHRILLSNQMATSREVWYNYKASHSCFKCQADCDRAVLDAASLLGVARHQLGIVGAAKGLMAGHFRFRVWGSGRAWNECDGGGGDGEGGLGCGGTLIDSCWITDVMEVECLGKHRPRYIVVVEKECMFKRLIGDGLLGQAGGIVLITGKGYPDLATRACVKALVDAFAVPVVGLCDCNPHGIALLLTYKCGSFRMPESQAYRIPLCWLGLRPSQLKRRFDLPDDTFQAFSEGDISKCSSLMDSPFCQAHLPWREEVETMASEHLKCELEALNTFSGSKGRRDFLSQYVVSALLSGDYLT</sequence>
<evidence type="ECO:0000259" key="12">
    <source>
        <dbReference type="Pfam" id="PF04406"/>
    </source>
</evidence>
<dbReference type="InterPro" id="IPR013049">
    <property type="entry name" value="Spo11/TopoVI_A_N"/>
</dbReference>
<proteinExistence type="inferred from homology"/>
<keyword evidence="7 10" id="KW-0799">Topoisomerase</keyword>
<feature type="region of interest" description="Disordered" evidence="11">
    <location>
        <begin position="42"/>
        <end position="92"/>
    </location>
</feature>
<dbReference type="GO" id="GO:0046872">
    <property type="term" value="F:metal ion binding"/>
    <property type="evidence" value="ECO:0007669"/>
    <property type="project" value="UniProtKB-KW"/>
</dbReference>
<dbReference type="PROSITE" id="PS52041">
    <property type="entry name" value="TOPO_IIB"/>
    <property type="match status" value="1"/>
</dbReference>
<protein>
    <recommendedName>
        <fullName evidence="4">DNA topoisomerase (ATP-hydrolyzing)</fullName>
        <ecNumber evidence="4">5.6.2.2</ecNumber>
    </recommendedName>
</protein>
<feature type="compositionally biased region" description="Low complexity" evidence="11">
    <location>
        <begin position="67"/>
        <end position="80"/>
    </location>
</feature>
<dbReference type="GO" id="GO:0005524">
    <property type="term" value="F:ATP binding"/>
    <property type="evidence" value="ECO:0007669"/>
    <property type="project" value="InterPro"/>
</dbReference>
<dbReference type="GO" id="GO:0000706">
    <property type="term" value="P:meiotic DNA double-strand break processing"/>
    <property type="evidence" value="ECO:0007669"/>
    <property type="project" value="TreeGrafter"/>
</dbReference>
<dbReference type="Pfam" id="PF21180">
    <property type="entry name" value="TOP6A-Spo11_Toprim"/>
    <property type="match status" value="1"/>
</dbReference>
<dbReference type="Gene3D" id="3.40.1360.10">
    <property type="match status" value="1"/>
</dbReference>
<evidence type="ECO:0000256" key="2">
    <source>
        <dbReference type="ARBA" id="ARBA00001946"/>
    </source>
</evidence>
<keyword evidence="15" id="KW-1185">Reference proteome</keyword>
<evidence type="ECO:0000256" key="1">
    <source>
        <dbReference type="ARBA" id="ARBA00000185"/>
    </source>
</evidence>
<dbReference type="EMBL" id="AZIL01000698">
    <property type="protein sequence ID" value="EWM26210.1"/>
    <property type="molecule type" value="Genomic_DNA"/>
</dbReference>
<keyword evidence="8 10" id="KW-0238">DNA-binding</keyword>
<dbReference type="PRINTS" id="PR01550">
    <property type="entry name" value="TOP6AFAMILY"/>
</dbReference>
<dbReference type="GO" id="GO:0003677">
    <property type="term" value="F:DNA binding"/>
    <property type="evidence" value="ECO:0007669"/>
    <property type="project" value="UniProtKB-UniRule"/>
</dbReference>
<dbReference type="InterPro" id="IPR002815">
    <property type="entry name" value="Spo11/TopoVI_A"/>
</dbReference>
<dbReference type="GO" id="GO:0042138">
    <property type="term" value="P:meiotic DNA double-strand break formation"/>
    <property type="evidence" value="ECO:0007669"/>
    <property type="project" value="TreeGrafter"/>
</dbReference>
<dbReference type="InterPro" id="IPR034136">
    <property type="entry name" value="TOPRIM_Topo6A/Spo11"/>
</dbReference>
<evidence type="ECO:0000313" key="14">
    <source>
        <dbReference type="EMBL" id="EWM26210.1"/>
    </source>
</evidence>
<comment type="caution">
    <text evidence="14">The sequence shown here is derived from an EMBL/GenBank/DDBJ whole genome shotgun (WGS) entry which is preliminary data.</text>
</comment>
<comment type="cofactor">
    <cofactor evidence="2">
        <name>Mg(2+)</name>
        <dbReference type="ChEBI" id="CHEBI:18420"/>
    </cofactor>
</comment>
<dbReference type="Proteomes" id="UP000019335">
    <property type="component" value="Chromosome 9"/>
</dbReference>
<accession>W7TGS0</accession>
<evidence type="ECO:0000256" key="4">
    <source>
        <dbReference type="ARBA" id="ARBA00012895"/>
    </source>
</evidence>
<dbReference type="OrthoDB" id="5377392at2759"/>
<evidence type="ECO:0000256" key="5">
    <source>
        <dbReference type="ARBA" id="ARBA00022723"/>
    </source>
</evidence>
<dbReference type="GO" id="GO:0007131">
    <property type="term" value="P:reciprocal meiotic recombination"/>
    <property type="evidence" value="ECO:0007669"/>
    <property type="project" value="TreeGrafter"/>
</dbReference>
<keyword evidence="6" id="KW-0460">Magnesium</keyword>
<evidence type="ECO:0000256" key="10">
    <source>
        <dbReference type="PROSITE-ProRule" id="PRU01385"/>
    </source>
</evidence>
<keyword evidence="5" id="KW-0479">Metal-binding</keyword>
<evidence type="ECO:0000256" key="8">
    <source>
        <dbReference type="ARBA" id="ARBA00023125"/>
    </source>
</evidence>
<evidence type="ECO:0000313" key="15">
    <source>
        <dbReference type="Proteomes" id="UP000019335"/>
    </source>
</evidence>
<evidence type="ECO:0000256" key="9">
    <source>
        <dbReference type="ARBA" id="ARBA00023235"/>
    </source>
</evidence>
<keyword evidence="9 10" id="KW-0413">Isomerase</keyword>
<dbReference type="CDD" id="cd00223">
    <property type="entry name" value="TOPRIM_TopoIIB_SPO"/>
    <property type="match status" value="1"/>
</dbReference>
<dbReference type="SUPFAM" id="SSF56726">
    <property type="entry name" value="DNA topoisomerase IV, alpha subunit"/>
    <property type="match status" value="1"/>
</dbReference>
<dbReference type="PANTHER" id="PTHR10848">
    <property type="entry name" value="MEIOTIC RECOMBINATION PROTEIN SPO11"/>
    <property type="match status" value="1"/>
</dbReference>
<evidence type="ECO:0000256" key="11">
    <source>
        <dbReference type="SAM" id="MobiDB-lite"/>
    </source>
</evidence>
<feature type="compositionally biased region" description="Polar residues" evidence="11">
    <location>
        <begin position="47"/>
        <end position="60"/>
    </location>
</feature>
<evidence type="ECO:0000259" key="13">
    <source>
        <dbReference type="Pfam" id="PF21180"/>
    </source>
</evidence>
<name>W7TGS0_9STRA</name>
<feature type="domain" description="Spo11/DNA topoisomerase VI subunit A N-terminal" evidence="12">
    <location>
        <begin position="178"/>
        <end position="241"/>
    </location>
</feature>
<organism evidence="14 15">
    <name type="scientific">Nannochloropsis gaditana</name>
    <dbReference type="NCBI Taxonomy" id="72520"/>
    <lineage>
        <taxon>Eukaryota</taxon>
        <taxon>Sar</taxon>
        <taxon>Stramenopiles</taxon>
        <taxon>Ochrophyta</taxon>
        <taxon>Eustigmatophyceae</taxon>
        <taxon>Eustigmatales</taxon>
        <taxon>Monodopsidaceae</taxon>
        <taxon>Nannochloropsis</taxon>
    </lineage>
</organism>
<reference evidence="14 15" key="1">
    <citation type="journal article" date="2014" name="Mol. Plant">
        <title>Chromosome Scale Genome Assembly and Transcriptome Profiling of Nannochloropsis gaditana in Nitrogen Depletion.</title>
        <authorList>
            <person name="Corteggiani Carpinelli E."/>
            <person name="Telatin A."/>
            <person name="Vitulo N."/>
            <person name="Forcato C."/>
            <person name="D'Angelo M."/>
            <person name="Schiavon R."/>
            <person name="Vezzi A."/>
            <person name="Giacometti G.M."/>
            <person name="Morosinotto T."/>
            <person name="Valle G."/>
        </authorList>
    </citation>
    <scope>NUCLEOTIDE SEQUENCE [LARGE SCALE GENOMIC DNA]</scope>
    <source>
        <strain evidence="14 15">B-31</strain>
    </source>
</reference>
<gene>
    <name evidence="14" type="ORF">Naga_100025g52</name>
</gene>
<dbReference type="EC" id="5.6.2.2" evidence="4"/>
<comment type="catalytic activity">
    <reaction evidence="1 10">
        <text>ATP-dependent breakage, passage and rejoining of double-stranded DNA.</text>
        <dbReference type="EC" id="5.6.2.2"/>
    </reaction>
</comment>
<evidence type="ECO:0000256" key="7">
    <source>
        <dbReference type="ARBA" id="ARBA00023029"/>
    </source>
</evidence>